<proteinExistence type="predicted"/>
<evidence type="ECO:0000313" key="3">
    <source>
        <dbReference type="Proteomes" id="UP000661025"/>
    </source>
</evidence>
<dbReference type="InterPro" id="IPR050855">
    <property type="entry name" value="NDM-1-like"/>
</dbReference>
<dbReference type="Gene3D" id="3.60.15.10">
    <property type="entry name" value="Ribonuclease Z/Hydroxyacylglutathione hydrolase-like"/>
    <property type="match status" value="1"/>
</dbReference>
<protein>
    <submittedName>
        <fullName evidence="2">MBL fold metallo-hydrolase</fullName>
    </submittedName>
</protein>
<dbReference type="PANTHER" id="PTHR42951">
    <property type="entry name" value="METALLO-BETA-LACTAMASE DOMAIN-CONTAINING"/>
    <property type="match status" value="1"/>
</dbReference>
<dbReference type="RefSeq" id="WP_192361165.1">
    <property type="nucleotide sequence ID" value="NZ_CP119182.1"/>
</dbReference>
<evidence type="ECO:0000259" key="1">
    <source>
        <dbReference type="SMART" id="SM00849"/>
    </source>
</evidence>
<dbReference type="Proteomes" id="UP000661025">
    <property type="component" value="Unassembled WGS sequence"/>
</dbReference>
<dbReference type="AlphaFoldDB" id="A0A927QJW3"/>
<name>A0A927QJW3_9ACTN</name>
<dbReference type="Pfam" id="PF00753">
    <property type="entry name" value="Lactamase_B"/>
    <property type="match status" value="1"/>
</dbReference>
<dbReference type="EMBL" id="JACYXT010000004">
    <property type="protein sequence ID" value="MBD9724347.1"/>
    <property type="molecule type" value="Genomic_DNA"/>
</dbReference>
<dbReference type="PANTHER" id="PTHR42951:SF14">
    <property type="entry name" value="METALLO-BETA-LACTAMASE SUPERFAMILY PROTEIN"/>
    <property type="match status" value="1"/>
</dbReference>
<evidence type="ECO:0000313" key="2">
    <source>
        <dbReference type="EMBL" id="MBD9724347.1"/>
    </source>
</evidence>
<sequence>MDSTPRSSASHDVPLRATVFVGHWPTIPAQESAEVPPGTFSPTTATLISGPTEIVLIDALHLKAEVQELGDLIERTGKRLTTIYITHDHADHYLGIGPLLERFPDAKAVTLPHILESMRTTWDAQAAQWKLIFGDKAVPHGPMPEALEGTTLYVDGSPVDVIPVKQADIHPTSIVHVPAIDVVVAGDAIYNDVFPMLALSTPDEWKDWLDTLQVIEDLAPRMIVAGHRRPDSDDHAVAAMLSQTRSYLHDFAGASEVAKDTGELFGMMKAKYPHHANDWSLLVSAHAAMQRNGSAS</sequence>
<dbReference type="InterPro" id="IPR036866">
    <property type="entry name" value="RibonucZ/Hydroxyglut_hydro"/>
</dbReference>
<gene>
    <name evidence="2" type="ORF">IHE70_14190</name>
</gene>
<organism evidence="2 3">
    <name type="scientific">Streptomyces caniscabiei</name>
    <dbReference type="NCBI Taxonomy" id="2746961"/>
    <lineage>
        <taxon>Bacteria</taxon>
        <taxon>Bacillati</taxon>
        <taxon>Actinomycetota</taxon>
        <taxon>Actinomycetes</taxon>
        <taxon>Kitasatosporales</taxon>
        <taxon>Streptomycetaceae</taxon>
        <taxon>Streptomyces</taxon>
    </lineage>
</organism>
<dbReference type="SUPFAM" id="SSF56281">
    <property type="entry name" value="Metallo-hydrolase/oxidoreductase"/>
    <property type="match status" value="1"/>
</dbReference>
<dbReference type="InterPro" id="IPR001279">
    <property type="entry name" value="Metallo-B-lactamas"/>
</dbReference>
<dbReference type="CDD" id="cd07739">
    <property type="entry name" value="metallo-hydrolase-like_MBL-fold"/>
    <property type="match status" value="1"/>
</dbReference>
<feature type="domain" description="Metallo-beta-lactamase" evidence="1">
    <location>
        <begin position="42"/>
        <end position="227"/>
    </location>
</feature>
<dbReference type="GeneID" id="79927914"/>
<reference evidence="2" key="1">
    <citation type="submission" date="2020-09" db="EMBL/GenBank/DDBJ databases">
        <title>Streptomyces canutascabiei sp. nov., which causes potato common scab and is distributed across the world.</title>
        <authorList>
            <person name="Nguyen H.P."/>
            <person name="Weisberg A.J."/>
            <person name="Chang J.H."/>
            <person name="Clarke C.R."/>
        </authorList>
    </citation>
    <scope>NUCLEOTIDE SEQUENCE</scope>
    <source>
        <strain evidence="2">ID-01-6.2a</strain>
    </source>
</reference>
<comment type="caution">
    <text evidence="2">The sequence shown here is derived from an EMBL/GenBank/DDBJ whole genome shotgun (WGS) entry which is preliminary data.</text>
</comment>
<accession>A0A927QJW3</accession>
<dbReference type="SMART" id="SM00849">
    <property type="entry name" value="Lactamase_B"/>
    <property type="match status" value="1"/>
</dbReference>